<proteinExistence type="predicted"/>
<name>A0A486UKS7_KLEPN</name>
<gene>
    <name evidence="1" type="ORF">SAMEA4873560_02520</name>
</gene>
<dbReference type="EMBL" id="CAAHDF010000004">
    <property type="protein sequence ID" value="VGM38623.1"/>
    <property type="molecule type" value="Genomic_DNA"/>
</dbReference>
<organism evidence="1">
    <name type="scientific">Klebsiella pneumoniae</name>
    <dbReference type="NCBI Taxonomy" id="573"/>
    <lineage>
        <taxon>Bacteria</taxon>
        <taxon>Pseudomonadati</taxon>
        <taxon>Pseudomonadota</taxon>
        <taxon>Gammaproteobacteria</taxon>
        <taxon>Enterobacterales</taxon>
        <taxon>Enterobacteriaceae</taxon>
        <taxon>Klebsiella/Raoultella group</taxon>
        <taxon>Klebsiella</taxon>
        <taxon>Klebsiella pneumoniae complex</taxon>
    </lineage>
</organism>
<protein>
    <submittedName>
        <fullName evidence="1">Uncharacterized protein</fullName>
    </submittedName>
</protein>
<sequence>MSMTTIGKTVGDIVRSPYIITGHASIKAPYFNAPRDGAEDPEAAAANVAAINRMLNSGAKTVELDDKARQVNSPLIYQGSVGIYGSGRETTSLIWTGGDLPALARPDYTNKEAKGFPNVRVRHLKIVDQAPVRNSYYTIDLFNGNSSGLDDCWIDCPGRYDADNNQIITSDRYGVALGIARNSTLKGDNGFVFHMRDSRITNGTLMANGTDGYIRGCELWGSFRERAVEISGGCTIDGGTQIVPGHEAGIFLFNDKGYDIDTLKIIGVYFDGSTNVDLFTGWGILSATGIGLVNAKIVGCDFWHMNKGGIYTAKLYSSTIESNNFTDCDSDDTGEDDIYCDDVYGSSIVNVHARGLAPKHNNATRVNLGRNYSITAKAGYPLSVLGGQVSFSTTYARSRVTNPTYARQAGGAFASSFPYGALPDAAARYGEFIVVNGKPYASDGASWRDMSGDTLAMETATDLHALTVSQRYYTSDITMHSNIPAGLTGAAQIEVGYISAGYRVITVISLKASGGIYKQLLTGGTTPTWGLWLKIS</sequence>
<reference evidence="1" key="1">
    <citation type="submission" date="2019-03" db="EMBL/GenBank/DDBJ databases">
        <authorList>
            <consortium name="Pathogen Informatics"/>
        </authorList>
    </citation>
    <scope>NUCLEOTIDE SEQUENCE</scope>
    <source>
        <strain evidence="1">5012STDY7626359</strain>
    </source>
</reference>
<dbReference type="AlphaFoldDB" id="A0A486UKS7"/>
<accession>A0A486UKS7</accession>
<evidence type="ECO:0000313" key="1">
    <source>
        <dbReference type="EMBL" id="VGM38623.1"/>
    </source>
</evidence>